<protein>
    <recommendedName>
        <fullName evidence="2">peptidylprolyl isomerase</fullName>
        <ecNumber evidence="2">5.2.1.8</ecNumber>
    </recommendedName>
</protein>
<sequence length="288" mass="33066">MRPHIMLCIGLLGAAACQKAAPPPDVVARVGNAYLTRADVARAIALLPVQMDSTEASQQVIEQWITNQLLYQEALQRGLREDPNVRRLLEENERSVLINALLEQLYQEEERSPENQLSPAEVQAYYERNREQLRLQEPYVRLRYLHTPNAEAAQTVHRALAQATPSEIDSLWQALVERYAQNPDEAQLLARRYLPESRLFTAAVLSPLREVLARLRNGELAPVIQINGHYHVLQLAERLPTGTIPELSWMYEEVARLAQIQSRKQIYARLVQRLRNEAQVRGELERYP</sequence>
<dbReference type="EMBL" id="DSGB01000005">
    <property type="protein sequence ID" value="HER96140.1"/>
    <property type="molecule type" value="Genomic_DNA"/>
</dbReference>
<keyword evidence="4" id="KW-0697">Rotamase</keyword>
<dbReference type="PROSITE" id="PS51257">
    <property type="entry name" value="PROKAR_LIPOPROTEIN"/>
    <property type="match status" value="1"/>
</dbReference>
<feature type="domain" description="PpiC" evidence="6">
    <location>
        <begin position="118"/>
        <end position="243"/>
    </location>
</feature>
<organism evidence="7">
    <name type="scientific">Rhodothermus marinus</name>
    <name type="common">Rhodothermus obamensis</name>
    <dbReference type="NCBI Taxonomy" id="29549"/>
    <lineage>
        <taxon>Bacteria</taxon>
        <taxon>Pseudomonadati</taxon>
        <taxon>Rhodothermota</taxon>
        <taxon>Rhodothermia</taxon>
        <taxon>Rhodothermales</taxon>
        <taxon>Rhodothermaceae</taxon>
        <taxon>Rhodothermus</taxon>
    </lineage>
</organism>
<dbReference type="InterPro" id="IPR000297">
    <property type="entry name" value="PPIase_PpiC"/>
</dbReference>
<evidence type="ECO:0000256" key="1">
    <source>
        <dbReference type="ARBA" id="ARBA00000971"/>
    </source>
</evidence>
<reference evidence="7" key="1">
    <citation type="journal article" date="2020" name="mSystems">
        <title>Genome- and Community-Level Interaction Insights into Carbon Utilization and Element Cycling Functions of Hydrothermarchaeota in Hydrothermal Sediment.</title>
        <authorList>
            <person name="Zhou Z."/>
            <person name="Liu Y."/>
            <person name="Xu W."/>
            <person name="Pan J."/>
            <person name="Luo Z.H."/>
            <person name="Li M."/>
        </authorList>
    </citation>
    <scope>NUCLEOTIDE SEQUENCE [LARGE SCALE GENOMIC DNA]</scope>
    <source>
        <strain evidence="7">SpSt-143</strain>
    </source>
</reference>
<gene>
    <name evidence="7" type="ORF">ENO59_06440</name>
</gene>
<evidence type="ECO:0000256" key="3">
    <source>
        <dbReference type="ARBA" id="ARBA00022729"/>
    </source>
</evidence>
<name>A0A7V2F7A2_RHOMR</name>
<dbReference type="Pfam" id="PF13145">
    <property type="entry name" value="Rotamase_2"/>
    <property type="match status" value="1"/>
</dbReference>
<accession>A0A7V2F7A2</accession>
<comment type="catalytic activity">
    <reaction evidence="1">
        <text>[protein]-peptidylproline (omega=180) = [protein]-peptidylproline (omega=0)</text>
        <dbReference type="Rhea" id="RHEA:16237"/>
        <dbReference type="Rhea" id="RHEA-COMP:10747"/>
        <dbReference type="Rhea" id="RHEA-COMP:10748"/>
        <dbReference type="ChEBI" id="CHEBI:83833"/>
        <dbReference type="ChEBI" id="CHEBI:83834"/>
        <dbReference type="EC" id="5.2.1.8"/>
    </reaction>
</comment>
<proteinExistence type="predicted"/>
<keyword evidence="3" id="KW-0732">Signal</keyword>
<dbReference type="PANTHER" id="PTHR47245">
    <property type="entry name" value="PEPTIDYLPROLYL ISOMERASE"/>
    <property type="match status" value="1"/>
</dbReference>
<dbReference type="InterPro" id="IPR046357">
    <property type="entry name" value="PPIase_dom_sf"/>
</dbReference>
<evidence type="ECO:0000256" key="2">
    <source>
        <dbReference type="ARBA" id="ARBA00013194"/>
    </source>
</evidence>
<dbReference type="InterPro" id="IPR027304">
    <property type="entry name" value="Trigger_fact/SurA_dom_sf"/>
</dbReference>
<dbReference type="AlphaFoldDB" id="A0A7V2F7A2"/>
<dbReference type="SUPFAM" id="SSF109998">
    <property type="entry name" value="Triger factor/SurA peptide-binding domain-like"/>
    <property type="match status" value="1"/>
</dbReference>
<evidence type="ECO:0000256" key="5">
    <source>
        <dbReference type="ARBA" id="ARBA00023235"/>
    </source>
</evidence>
<dbReference type="GO" id="GO:0003755">
    <property type="term" value="F:peptidyl-prolyl cis-trans isomerase activity"/>
    <property type="evidence" value="ECO:0007669"/>
    <property type="project" value="UniProtKB-KW"/>
</dbReference>
<dbReference type="Gene3D" id="3.10.50.40">
    <property type="match status" value="1"/>
</dbReference>
<evidence type="ECO:0000259" key="6">
    <source>
        <dbReference type="Pfam" id="PF13145"/>
    </source>
</evidence>
<comment type="caution">
    <text evidence="7">The sequence shown here is derived from an EMBL/GenBank/DDBJ whole genome shotgun (WGS) entry which is preliminary data.</text>
</comment>
<evidence type="ECO:0000313" key="7">
    <source>
        <dbReference type="EMBL" id="HER96140.1"/>
    </source>
</evidence>
<keyword evidence="5 7" id="KW-0413">Isomerase</keyword>
<dbReference type="EC" id="5.2.1.8" evidence="2"/>
<dbReference type="Gene3D" id="1.10.4030.10">
    <property type="entry name" value="Porin chaperone SurA, peptide-binding domain"/>
    <property type="match status" value="1"/>
</dbReference>
<evidence type="ECO:0000256" key="4">
    <source>
        <dbReference type="ARBA" id="ARBA00023110"/>
    </source>
</evidence>
<dbReference type="PANTHER" id="PTHR47245:SF1">
    <property type="entry name" value="FOLDASE PROTEIN PRSA"/>
    <property type="match status" value="1"/>
</dbReference>
<dbReference type="InterPro" id="IPR050245">
    <property type="entry name" value="PrsA_foldase"/>
</dbReference>